<feature type="compositionally biased region" description="Low complexity" evidence="1">
    <location>
        <begin position="58"/>
        <end position="75"/>
    </location>
</feature>
<protein>
    <submittedName>
        <fullName evidence="2">Uncharacterized protein</fullName>
    </submittedName>
</protein>
<name>A0A4P9X0S8_9FUNG</name>
<gene>
    <name evidence="2" type="ORF">CXG81DRAFT_21462</name>
</gene>
<keyword evidence="3" id="KW-1185">Reference proteome</keyword>
<dbReference type="AlphaFoldDB" id="A0A4P9X0S8"/>
<dbReference type="EMBL" id="ML014512">
    <property type="protein sequence ID" value="RKO98288.1"/>
    <property type="molecule type" value="Genomic_DNA"/>
</dbReference>
<sequence>MAELAAVSQFAESLESEHTTAHDPEQRLQAIRAFWAAPTQHRLRATVHLDQAAVQNDAASTTPSSTSPVATATASSDRKTSISSIDSRPRSLVGVIVHGIAQGFAFVFRMVKAIGMRIYDLIVHRREVFNWNDIVLTTDFLNFFFELLGDVGYRGLTLIKQGTYNIFESWEDHLDTSITHAIEQLGGHDMTPRNILKHQSAMVSRLAKPDLVTKDSVKVRTATGPSYQAVGHDGDAKSLYIADRWLNNINSVAVDVTKPESVSTWSKFMDTFKKYTLEMLEDLKHVLVPEEFERFHMHILQFTSEANFLNRSIAHLLNFIRSLAIRAMGTVKSIMAVLVNSAAHWWNLCLAMLNMSLPDFFLSRWWSRYVGRGRLKFSLLHLLNMYGAIFATAQHKFYNNFQAPFSAVDIKALRTTPSHELILYTWNHHPATASHGDKSVEHQRLGIYDWVPRQSLAALSLALNAGFLLPLVLGGGNTRAPGGATLFPQFFNNLVHVMFRIASYPLTQLKNNDPASIAKSMKSPNPLFLGSWASAVYGNMFAMYRPLLVYFAPKTFGGLTVHPSYAVFNIWIVAIPTILYRIPIQLATGRGIAKDDNYRYAVYMLGWVDQVVHSVEIFIPFLEPRLKAEMPPSSRQAAITAFERMKTSWVVGLHALLAFAVQARSTLMSKHHIVGMLSSSWQPVSEEVHRHDAMNATVASVPHQGADPTPRPTRLL</sequence>
<proteinExistence type="predicted"/>
<evidence type="ECO:0000256" key="1">
    <source>
        <dbReference type="SAM" id="MobiDB-lite"/>
    </source>
</evidence>
<evidence type="ECO:0000313" key="2">
    <source>
        <dbReference type="EMBL" id="RKO98288.1"/>
    </source>
</evidence>
<organism evidence="2 3">
    <name type="scientific">Caulochytrium protostelioides</name>
    <dbReference type="NCBI Taxonomy" id="1555241"/>
    <lineage>
        <taxon>Eukaryota</taxon>
        <taxon>Fungi</taxon>
        <taxon>Fungi incertae sedis</taxon>
        <taxon>Chytridiomycota</taxon>
        <taxon>Chytridiomycota incertae sedis</taxon>
        <taxon>Chytridiomycetes</taxon>
        <taxon>Caulochytriales</taxon>
        <taxon>Caulochytriaceae</taxon>
        <taxon>Caulochytrium</taxon>
    </lineage>
</organism>
<feature type="region of interest" description="Disordered" evidence="1">
    <location>
        <begin position="697"/>
        <end position="716"/>
    </location>
</feature>
<dbReference type="Proteomes" id="UP000274922">
    <property type="component" value="Unassembled WGS sequence"/>
</dbReference>
<accession>A0A4P9X0S8</accession>
<reference evidence="3" key="1">
    <citation type="journal article" date="2018" name="Nat. Microbiol.">
        <title>Leveraging single-cell genomics to expand the fungal tree of life.</title>
        <authorList>
            <person name="Ahrendt S.R."/>
            <person name="Quandt C.A."/>
            <person name="Ciobanu D."/>
            <person name="Clum A."/>
            <person name="Salamov A."/>
            <person name="Andreopoulos B."/>
            <person name="Cheng J.F."/>
            <person name="Woyke T."/>
            <person name="Pelin A."/>
            <person name="Henrissat B."/>
            <person name="Reynolds N.K."/>
            <person name="Benny G.L."/>
            <person name="Smith M.E."/>
            <person name="James T.Y."/>
            <person name="Grigoriev I.V."/>
        </authorList>
    </citation>
    <scope>NUCLEOTIDE SEQUENCE [LARGE SCALE GENOMIC DNA]</scope>
    <source>
        <strain evidence="3">ATCC 52028</strain>
    </source>
</reference>
<feature type="region of interest" description="Disordered" evidence="1">
    <location>
        <begin position="55"/>
        <end position="82"/>
    </location>
</feature>
<evidence type="ECO:0000313" key="3">
    <source>
        <dbReference type="Proteomes" id="UP000274922"/>
    </source>
</evidence>